<reference evidence="3 4" key="1">
    <citation type="journal article" date="2020" name="Microorganisms">
        <title>Osmotic Adaptation and Compatible Solute Biosynthesis of Phototrophic Bacteria as Revealed from Genome Analyses.</title>
        <authorList>
            <person name="Imhoff J.F."/>
            <person name="Rahn T."/>
            <person name="Kunzel S."/>
            <person name="Keller A."/>
            <person name="Neulinger S.C."/>
        </authorList>
    </citation>
    <scope>NUCLEOTIDE SEQUENCE [LARGE SCALE GENOMIC DNA]</scope>
    <source>
        <strain evidence="3 4">DSM 21303</strain>
    </source>
</reference>
<protein>
    <submittedName>
        <fullName evidence="3">Uncharacterized protein</fullName>
    </submittedName>
</protein>
<gene>
    <name evidence="3" type="ORF">CKO25_07490</name>
</gene>
<keyword evidence="4" id="KW-1185">Reference proteome</keyword>
<sequence length="114" mass="11727">MKQILLSSVAALTVTLGGLATTVQAENPLISGDEPMNIGQEGQLTAPTPDAAAQEKTGEMLRQQGVELTGDEPMNIGQEGQITDPTSDPEAQAKTAADLEAEDDASGAISGKYD</sequence>
<dbReference type="AlphaFoldDB" id="A0A9X0WHP5"/>
<dbReference type="Proteomes" id="UP001138802">
    <property type="component" value="Unassembled WGS sequence"/>
</dbReference>
<feature type="chain" id="PRO_5040734699" evidence="2">
    <location>
        <begin position="26"/>
        <end position="114"/>
    </location>
</feature>
<evidence type="ECO:0000313" key="4">
    <source>
        <dbReference type="Proteomes" id="UP001138802"/>
    </source>
</evidence>
<dbReference type="EMBL" id="NRSD01000005">
    <property type="protein sequence ID" value="MBK1644499.1"/>
    <property type="molecule type" value="Genomic_DNA"/>
</dbReference>
<feature type="region of interest" description="Disordered" evidence="1">
    <location>
        <begin position="29"/>
        <end position="55"/>
    </location>
</feature>
<organism evidence="3 4">
    <name type="scientific">Thiocapsa imhoffii</name>
    <dbReference type="NCBI Taxonomy" id="382777"/>
    <lineage>
        <taxon>Bacteria</taxon>
        <taxon>Pseudomonadati</taxon>
        <taxon>Pseudomonadota</taxon>
        <taxon>Gammaproteobacteria</taxon>
        <taxon>Chromatiales</taxon>
        <taxon>Chromatiaceae</taxon>
        <taxon>Thiocapsa</taxon>
    </lineage>
</organism>
<keyword evidence="2" id="KW-0732">Signal</keyword>
<accession>A0A9X0WHP5</accession>
<feature type="signal peptide" evidence="2">
    <location>
        <begin position="1"/>
        <end position="25"/>
    </location>
</feature>
<evidence type="ECO:0000256" key="2">
    <source>
        <dbReference type="SAM" id="SignalP"/>
    </source>
</evidence>
<feature type="region of interest" description="Disordered" evidence="1">
    <location>
        <begin position="68"/>
        <end position="114"/>
    </location>
</feature>
<name>A0A9X0WHP5_9GAMM</name>
<evidence type="ECO:0000313" key="3">
    <source>
        <dbReference type="EMBL" id="MBK1644499.1"/>
    </source>
</evidence>
<evidence type="ECO:0000256" key="1">
    <source>
        <dbReference type="SAM" id="MobiDB-lite"/>
    </source>
</evidence>
<comment type="caution">
    <text evidence="3">The sequence shown here is derived from an EMBL/GenBank/DDBJ whole genome shotgun (WGS) entry which is preliminary data.</text>
</comment>
<proteinExistence type="predicted"/>